<dbReference type="AlphaFoldDB" id="Q4V5G2"/>
<dbReference type="EMBL" id="BT022694">
    <property type="protein sequence ID" value="AAY55110.1"/>
    <property type="molecule type" value="mRNA"/>
</dbReference>
<dbReference type="HOGENOM" id="CLU_1887911_0_0_1"/>
<evidence type="ECO:0000313" key="1">
    <source>
        <dbReference type="EMBL" id="AAY55110.1"/>
    </source>
</evidence>
<protein>
    <submittedName>
        <fullName evidence="1">IP07179p</fullName>
    </submittedName>
</protein>
<dbReference type="ExpressionAtlas" id="Q4V5G2">
    <property type="expression patterns" value="baseline and differential"/>
</dbReference>
<gene>
    <name evidence="1" type="primary">CG30056</name>
</gene>
<accession>Q4V5G2</accession>
<dbReference type="VEuPathDB" id="VectorBase:FBgn0050056"/>
<reference evidence="1" key="1">
    <citation type="submission" date="2005-05" db="EMBL/GenBank/DDBJ databases">
        <authorList>
            <person name="Stapleton M."/>
            <person name="Carlson J."/>
            <person name="Chavez C."/>
            <person name="Frise E."/>
            <person name="George R."/>
            <person name="Pacleb J."/>
            <person name="Park S."/>
            <person name="Wan K."/>
            <person name="Yu C."/>
            <person name="Celniker S."/>
        </authorList>
    </citation>
    <scope>NUCLEOTIDE SEQUENCE</scope>
</reference>
<sequence length="149" mass="17162">MCPRTRWGRIDPSVEVNSLGTDRPSVEVNLVHGPSSKVIKLDNQTLPRRVEQQLLLMASPSPFLNFMNKFRLDEILINHQYKGVYSMRTAATITELAIYTWNVMSISDRQPYIRLARLAQQIQQSRKLRFLGHSSRSVTKRNPQCPIVV</sequence>
<proteinExistence type="evidence at transcript level"/>
<organism evidence="1">
    <name type="scientific">Drosophila melanogaster</name>
    <name type="common">Fruit fly</name>
    <dbReference type="NCBI Taxonomy" id="7227"/>
    <lineage>
        <taxon>Eukaryota</taxon>
        <taxon>Metazoa</taxon>
        <taxon>Ecdysozoa</taxon>
        <taxon>Arthropoda</taxon>
        <taxon>Hexapoda</taxon>
        <taxon>Insecta</taxon>
        <taxon>Pterygota</taxon>
        <taxon>Neoptera</taxon>
        <taxon>Endopterygota</taxon>
        <taxon>Diptera</taxon>
        <taxon>Brachycera</taxon>
        <taxon>Muscomorpha</taxon>
        <taxon>Ephydroidea</taxon>
        <taxon>Drosophilidae</taxon>
        <taxon>Drosophila</taxon>
        <taxon>Sophophora</taxon>
    </lineage>
</organism>
<name>Q4V5G2_DROME</name>
<dbReference type="OrthoDB" id="7825964at2759"/>